<proteinExistence type="predicted"/>
<feature type="transmembrane region" description="Helical" evidence="3">
    <location>
        <begin position="300"/>
        <end position="322"/>
    </location>
</feature>
<feature type="transmembrane region" description="Helical" evidence="3">
    <location>
        <begin position="452"/>
        <end position="473"/>
    </location>
</feature>
<dbReference type="Proteomes" id="UP000241890">
    <property type="component" value="Unassembled WGS sequence"/>
</dbReference>
<name>A0A2R5GG08_9STRA</name>
<feature type="transmembrane region" description="Helical" evidence="3">
    <location>
        <begin position="256"/>
        <end position="276"/>
    </location>
</feature>
<feature type="transmembrane region" description="Helical" evidence="3">
    <location>
        <begin position="224"/>
        <end position="244"/>
    </location>
</feature>
<dbReference type="SUPFAM" id="SSF103473">
    <property type="entry name" value="MFS general substrate transporter"/>
    <property type="match status" value="1"/>
</dbReference>
<keyword evidence="3" id="KW-1133">Transmembrane helix</keyword>
<dbReference type="GO" id="GO:0016020">
    <property type="term" value="C:membrane"/>
    <property type="evidence" value="ECO:0007669"/>
    <property type="project" value="UniProtKB-SubCell"/>
</dbReference>
<feature type="transmembrane region" description="Helical" evidence="3">
    <location>
        <begin position="389"/>
        <end position="415"/>
    </location>
</feature>
<comment type="caution">
    <text evidence="5">The sequence shown here is derived from an EMBL/GenBank/DDBJ whole genome shotgun (WGS) entry which is preliminary data.</text>
</comment>
<feature type="region of interest" description="Disordered" evidence="2">
    <location>
        <begin position="1"/>
        <end position="92"/>
    </location>
</feature>
<dbReference type="CDD" id="cd17352">
    <property type="entry name" value="MFS_MCT_SLC16"/>
    <property type="match status" value="1"/>
</dbReference>
<evidence type="ECO:0000259" key="4">
    <source>
        <dbReference type="PROSITE" id="PS50850"/>
    </source>
</evidence>
<feature type="compositionally biased region" description="Polar residues" evidence="2">
    <location>
        <begin position="490"/>
        <end position="502"/>
    </location>
</feature>
<sequence>MADQGDDKTSAQPEERRLGREEPAATSFAARNKEEEAPTTGSAAQAERPQQSADEENDKASSGFRAVHSEVEVSAEDSQEETNAQPKTDELPPQEGVQAWINVLGSFLTQFVCLGNMYSVGVFFTRYQESFDKGLADISLIYQIQVACFMGGGFFAGRISDRLGIRPVFFTGIIFYGAGYLLGSFANEWWQIVITHGLLVGMGHGCMYWPAISVLPMWFEKRRALALGIAVFGGGIGNFVMGVVVEKLLTAGGFRFALRIILVYSCTLLLLAMFCLKRRLPPFKHTSFCFDFSLCRERNWLLFAGASMFFQCAYNLPFAHLAAYTENQGFDSEFAAFAVGAIGIGSAVGRISLGVVADKLGRVRTFQALIWGTAIGIAIWNACTTKGSILFFAIYFGFVSGGFIALMPAVTAYFYGVEQLGTVMGSFVLFLVPGSFIGPYVAGMLYDNTGSYTTAIWIFAAVEIMAAIIFSFLDLSDSHESRQARLAEQANDTRPSPESPQVSRKKKGDIEEQSSSEHVEVVQV</sequence>
<dbReference type="OrthoDB" id="6499973at2759"/>
<reference evidence="5 6" key="1">
    <citation type="submission" date="2017-12" db="EMBL/GenBank/DDBJ databases">
        <title>Sequencing, de novo assembly and annotation of complete genome of a new Thraustochytrid species, strain FCC1311.</title>
        <authorList>
            <person name="Sedici K."/>
            <person name="Godart F."/>
            <person name="Aiese Cigliano R."/>
            <person name="Sanseverino W."/>
            <person name="Barakat M."/>
            <person name="Ortet P."/>
            <person name="Marechal E."/>
            <person name="Cagnac O."/>
            <person name="Amato A."/>
        </authorList>
    </citation>
    <scope>NUCLEOTIDE SEQUENCE [LARGE SCALE GENOMIC DNA]</scope>
</reference>
<dbReference type="EMBL" id="BEYU01000028">
    <property type="protein sequence ID" value="GBG27181.1"/>
    <property type="molecule type" value="Genomic_DNA"/>
</dbReference>
<feature type="transmembrane region" description="Helical" evidence="3">
    <location>
        <begin position="427"/>
        <end position="446"/>
    </location>
</feature>
<feature type="transmembrane region" description="Helical" evidence="3">
    <location>
        <begin position="189"/>
        <end position="212"/>
    </location>
</feature>
<dbReference type="Gene3D" id="1.20.1250.20">
    <property type="entry name" value="MFS general substrate transporter like domains"/>
    <property type="match status" value="2"/>
</dbReference>
<accession>A0A2R5GG08</accession>
<dbReference type="PANTHER" id="PTHR11360">
    <property type="entry name" value="MONOCARBOXYLATE TRANSPORTER"/>
    <property type="match status" value="1"/>
</dbReference>
<dbReference type="PROSITE" id="PS50850">
    <property type="entry name" value="MFS"/>
    <property type="match status" value="1"/>
</dbReference>
<feature type="transmembrane region" description="Helical" evidence="3">
    <location>
        <begin position="99"/>
        <end position="118"/>
    </location>
</feature>
<comment type="subcellular location">
    <subcellularLocation>
        <location evidence="1">Membrane</location>
        <topology evidence="1">Multi-pass membrane protein</topology>
    </subcellularLocation>
</comment>
<evidence type="ECO:0000256" key="1">
    <source>
        <dbReference type="ARBA" id="ARBA00004141"/>
    </source>
</evidence>
<feature type="compositionally biased region" description="Basic and acidic residues" evidence="2">
    <location>
        <begin position="515"/>
        <end position="524"/>
    </location>
</feature>
<keyword evidence="3" id="KW-0812">Transmembrane</keyword>
<feature type="transmembrane region" description="Helical" evidence="3">
    <location>
        <begin position="365"/>
        <end position="383"/>
    </location>
</feature>
<evidence type="ECO:0000256" key="3">
    <source>
        <dbReference type="SAM" id="Phobius"/>
    </source>
</evidence>
<feature type="compositionally biased region" description="Basic and acidic residues" evidence="2">
    <location>
        <begin position="1"/>
        <end position="23"/>
    </location>
</feature>
<gene>
    <name evidence="5" type="ORF">FCC1311_034042</name>
</gene>
<dbReference type="PANTHER" id="PTHR11360:SF284">
    <property type="entry name" value="EG:103B4.3 PROTEIN-RELATED"/>
    <property type="match status" value="1"/>
</dbReference>
<protein>
    <submittedName>
        <fullName evidence="5">Monocarboxylate transporter 13</fullName>
    </submittedName>
</protein>
<dbReference type="GO" id="GO:0022857">
    <property type="term" value="F:transmembrane transporter activity"/>
    <property type="evidence" value="ECO:0007669"/>
    <property type="project" value="InterPro"/>
</dbReference>
<dbReference type="InterPro" id="IPR036259">
    <property type="entry name" value="MFS_trans_sf"/>
</dbReference>
<organism evidence="5 6">
    <name type="scientific">Hondaea fermentalgiana</name>
    <dbReference type="NCBI Taxonomy" id="2315210"/>
    <lineage>
        <taxon>Eukaryota</taxon>
        <taxon>Sar</taxon>
        <taxon>Stramenopiles</taxon>
        <taxon>Bigyra</taxon>
        <taxon>Labyrinthulomycetes</taxon>
        <taxon>Thraustochytrida</taxon>
        <taxon>Thraustochytriidae</taxon>
        <taxon>Hondaea</taxon>
    </lineage>
</organism>
<dbReference type="InterPro" id="IPR020846">
    <property type="entry name" value="MFS_dom"/>
</dbReference>
<keyword evidence="3" id="KW-0472">Membrane</keyword>
<feature type="domain" description="Major facilitator superfamily (MFS) profile" evidence="4">
    <location>
        <begin position="102"/>
        <end position="478"/>
    </location>
</feature>
<feature type="transmembrane region" description="Helical" evidence="3">
    <location>
        <begin position="138"/>
        <end position="156"/>
    </location>
</feature>
<feature type="region of interest" description="Disordered" evidence="2">
    <location>
        <begin position="483"/>
        <end position="524"/>
    </location>
</feature>
<evidence type="ECO:0000313" key="5">
    <source>
        <dbReference type="EMBL" id="GBG27181.1"/>
    </source>
</evidence>
<dbReference type="InterPro" id="IPR050327">
    <property type="entry name" value="Proton-linked_MCT"/>
</dbReference>
<dbReference type="AlphaFoldDB" id="A0A2R5GG08"/>
<dbReference type="InterPro" id="IPR011701">
    <property type="entry name" value="MFS"/>
</dbReference>
<feature type="transmembrane region" description="Helical" evidence="3">
    <location>
        <begin position="334"/>
        <end position="353"/>
    </location>
</feature>
<feature type="transmembrane region" description="Helical" evidence="3">
    <location>
        <begin position="163"/>
        <end position="183"/>
    </location>
</feature>
<keyword evidence="6" id="KW-1185">Reference proteome</keyword>
<dbReference type="Pfam" id="PF07690">
    <property type="entry name" value="MFS_1"/>
    <property type="match status" value="1"/>
</dbReference>
<feature type="compositionally biased region" description="Polar residues" evidence="2">
    <location>
        <begin position="39"/>
        <end position="52"/>
    </location>
</feature>
<dbReference type="InParanoid" id="A0A2R5GG08"/>
<evidence type="ECO:0000313" key="6">
    <source>
        <dbReference type="Proteomes" id="UP000241890"/>
    </source>
</evidence>
<evidence type="ECO:0000256" key="2">
    <source>
        <dbReference type="SAM" id="MobiDB-lite"/>
    </source>
</evidence>